<dbReference type="RefSeq" id="WP_259313206.1">
    <property type="nucleotide sequence ID" value="NZ_CP087164.1"/>
</dbReference>
<reference evidence="2" key="1">
    <citation type="journal article" date="2022" name="Int. J. Syst. Evol. Microbiol.">
        <title>Pseudomonas aegrilactucae sp. nov. and Pseudomonas morbosilactucae sp. nov., pathogens causing bacterial rot of lettuce in Japan.</title>
        <authorList>
            <person name="Sawada H."/>
            <person name="Fujikawa T."/>
            <person name="Satou M."/>
        </authorList>
    </citation>
    <scope>NUCLEOTIDE SEQUENCE</scope>
    <source>
        <strain evidence="2">0166_1</strain>
    </source>
</reference>
<dbReference type="GO" id="GO:0046464">
    <property type="term" value="P:acylglycerol catabolic process"/>
    <property type="evidence" value="ECO:0007669"/>
    <property type="project" value="TreeGrafter"/>
</dbReference>
<evidence type="ECO:0000313" key="2">
    <source>
        <dbReference type="EMBL" id="UGS39202.1"/>
    </source>
</evidence>
<organism evidence="2 3">
    <name type="scientific">Capillimicrobium parvum</name>
    <dbReference type="NCBI Taxonomy" id="2884022"/>
    <lineage>
        <taxon>Bacteria</taxon>
        <taxon>Bacillati</taxon>
        <taxon>Actinomycetota</taxon>
        <taxon>Thermoleophilia</taxon>
        <taxon>Solirubrobacterales</taxon>
        <taxon>Capillimicrobiaceae</taxon>
        <taxon>Capillimicrobium</taxon>
    </lineage>
</organism>
<evidence type="ECO:0000259" key="1">
    <source>
        <dbReference type="Pfam" id="PF12697"/>
    </source>
</evidence>
<dbReference type="InterPro" id="IPR050266">
    <property type="entry name" value="AB_hydrolase_sf"/>
</dbReference>
<keyword evidence="2" id="KW-0456">Lyase</keyword>
<dbReference type="InterPro" id="IPR000073">
    <property type="entry name" value="AB_hydrolase_1"/>
</dbReference>
<protein>
    <submittedName>
        <fullName evidence="2">2-succinyl-6-hydroxy-2, 4-cyclohexadiene-1-carboxylate synthase</fullName>
        <ecNumber evidence="2">4.2.99.20</ecNumber>
    </submittedName>
</protein>
<dbReference type="PANTHER" id="PTHR43798:SF5">
    <property type="entry name" value="MONOACYLGLYCEROL LIPASE ABHD6"/>
    <property type="match status" value="1"/>
</dbReference>
<dbReference type="GO" id="GO:0047372">
    <property type="term" value="F:monoacylglycerol lipase activity"/>
    <property type="evidence" value="ECO:0007669"/>
    <property type="project" value="TreeGrafter"/>
</dbReference>
<dbReference type="Gene3D" id="3.40.50.1820">
    <property type="entry name" value="alpha/beta hydrolase"/>
    <property type="match status" value="1"/>
</dbReference>
<dbReference type="Proteomes" id="UP001162834">
    <property type="component" value="Chromosome"/>
</dbReference>
<feature type="domain" description="AB hydrolase-1" evidence="1">
    <location>
        <begin position="27"/>
        <end position="270"/>
    </location>
</feature>
<dbReference type="EC" id="4.2.99.20" evidence="2"/>
<evidence type="ECO:0000313" key="3">
    <source>
        <dbReference type="Proteomes" id="UP001162834"/>
    </source>
</evidence>
<dbReference type="AlphaFoldDB" id="A0A9E6Y8L2"/>
<dbReference type="InterPro" id="IPR029058">
    <property type="entry name" value="AB_hydrolase_fold"/>
</dbReference>
<name>A0A9E6Y8L2_9ACTN</name>
<accession>A0A9E6Y8L2</accession>
<dbReference type="SUPFAM" id="SSF53474">
    <property type="entry name" value="alpha/beta-Hydrolases"/>
    <property type="match status" value="1"/>
</dbReference>
<dbReference type="Pfam" id="PF12697">
    <property type="entry name" value="Abhydrolase_6"/>
    <property type="match status" value="1"/>
</dbReference>
<proteinExistence type="predicted"/>
<dbReference type="EMBL" id="CP087164">
    <property type="protein sequence ID" value="UGS39202.1"/>
    <property type="molecule type" value="Genomic_DNA"/>
</dbReference>
<keyword evidence="3" id="KW-1185">Reference proteome</keyword>
<dbReference type="PANTHER" id="PTHR43798">
    <property type="entry name" value="MONOACYLGLYCEROL LIPASE"/>
    <property type="match status" value="1"/>
</dbReference>
<dbReference type="KEGG" id="sbae:DSM104329_05634"/>
<dbReference type="GO" id="GO:0016020">
    <property type="term" value="C:membrane"/>
    <property type="evidence" value="ECO:0007669"/>
    <property type="project" value="TreeGrafter"/>
</dbReference>
<sequence>MKLRLYHHRDGARVAYREAGTGPGLAILHSAMLSHREWEPVVEYLSDRYRVVLPDLPLHGDSEDRPRHPYTLAWLSEVMAGFIRETCGPRPLAAGHELGAELLLRGVASGALQPSKLVLMGCSLHRVAPRRRAWRVAARAGAVPVLDRAVAHGARVVLRPEVGVRLSAQANPAARDLVRHAVADVGGNANLARSWAKFARSWPPRSPRREALDELASIACPTLLLWAGQDRVHPLETAEEAVDLLPDGQLRVLPESGFLMAYDDPAGVARELGAFLV</sequence>
<dbReference type="GO" id="GO:0070205">
    <property type="term" value="F:2-succinyl-6-hydroxy-2,4-cyclohexadiene-1-carboxylate synthase activity"/>
    <property type="evidence" value="ECO:0007669"/>
    <property type="project" value="UniProtKB-EC"/>
</dbReference>
<gene>
    <name evidence="2" type="primary">menH_4</name>
    <name evidence="2" type="ORF">DSM104329_05634</name>
</gene>